<protein>
    <submittedName>
        <fullName evidence="6">DNA-binding transcriptional regulator, LysR family</fullName>
    </submittedName>
</protein>
<dbReference type="InterPro" id="IPR036390">
    <property type="entry name" value="WH_DNA-bd_sf"/>
</dbReference>
<accession>A0A1M5U7R4</accession>
<sequence>MELRYLEYFEAVSRLKSYTKASKELFVSQPTITIAIQKLEEEFGVKLIIRNNKELFLTKEGKLFLEYVRQILGIVQKTVDVMEDIKPNSKETLRLAFPVNLCSWLWAFIFNDFLINYPDVEIDIYDVGNSIVMELLKENKVELGFGMFNEYNKINIDLEVKKIFDGEMSLLMSSDSELNDLKTIPISALKGKKIIMYPKDTTYVEKIIKEEFDKKGIIPDIMYVKEQVTIYELVAQGYGISIISELGLDYIRNNPSLTSKPFEDPINFSVGILWGKNRYLSNTSRKFISFLDKIY</sequence>
<evidence type="ECO:0000313" key="6">
    <source>
        <dbReference type="EMBL" id="SHH59027.1"/>
    </source>
</evidence>
<evidence type="ECO:0000256" key="1">
    <source>
        <dbReference type="ARBA" id="ARBA00009437"/>
    </source>
</evidence>
<keyword evidence="7" id="KW-1185">Reference proteome</keyword>
<dbReference type="Pfam" id="PF03466">
    <property type="entry name" value="LysR_substrate"/>
    <property type="match status" value="1"/>
</dbReference>
<dbReference type="OrthoDB" id="119203at2"/>
<keyword evidence="2" id="KW-0805">Transcription regulation</keyword>
<comment type="similarity">
    <text evidence="1">Belongs to the LysR transcriptional regulatory family.</text>
</comment>
<dbReference type="InterPro" id="IPR005119">
    <property type="entry name" value="LysR_subst-bd"/>
</dbReference>
<organism evidence="6 7">
    <name type="scientific">Anaerosphaera aminiphila DSM 21120</name>
    <dbReference type="NCBI Taxonomy" id="1120995"/>
    <lineage>
        <taxon>Bacteria</taxon>
        <taxon>Bacillati</taxon>
        <taxon>Bacillota</taxon>
        <taxon>Tissierellia</taxon>
        <taxon>Tissierellales</taxon>
        <taxon>Peptoniphilaceae</taxon>
        <taxon>Anaerosphaera</taxon>
    </lineage>
</organism>
<dbReference type="GO" id="GO:0005829">
    <property type="term" value="C:cytosol"/>
    <property type="evidence" value="ECO:0007669"/>
    <property type="project" value="TreeGrafter"/>
</dbReference>
<name>A0A1M5U7R4_9FIRM</name>
<dbReference type="SUPFAM" id="SSF46785">
    <property type="entry name" value="Winged helix' DNA-binding domain"/>
    <property type="match status" value="1"/>
</dbReference>
<dbReference type="FunFam" id="1.10.10.10:FF:000001">
    <property type="entry name" value="LysR family transcriptional regulator"/>
    <property type="match status" value="1"/>
</dbReference>
<dbReference type="EMBL" id="FQXI01000014">
    <property type="protein sequence ID" value="SHH59027.1"/>
    <property type="molecule type" value="Genomic_DNA"/>
</dbReference>
<dbReference type="PANTHER" id="PTHR30419">
    <property type="entry name" value="HTH-TYPE TRANSCRIPTIONAL REGULATOR YBHD"/>
    <property type="match status" value="1"/>
</dbReference>
<dbReference type="AlphaFoldDB" id="A0A1M5U7R4"/>
<dbReference type="Gene3D" id="1.10.10.10">
    <property type="entry name" value="Winged helix-like DNA-binding domain superfamily/Winged helix DNA-binding domain"/>
    <property type="match status" value="1"/>
</dbReference>
<dbReference type="CDD" id="cd05466">
    <property type="entry name" value="PBP2_LTTR_substrate"/>
    <property type="match status" value="1"/>
</dbReference>
<feature type="domain" description="HTH lysR-type" evidence="5">
    <location>
        <begin position="1"/>
        <end position="58"/>
    </location>
</feature>
<evidence type="ECO:0000256" key="3">
    <source>
        <dbReference type="ARBA" id="ARBA00023125"/>
    </source>
</evidence>
<dbReference type="STRING" id="1120995.SAMN02745245_01687"/>
<evidence type="ECO:0000256" key="2">
    <source>
        <dbReference type="ARBA" id="ARBA00023015"/>
    </source>
</evidence>
<dbReference type="InterPro" id="IPR000847">
    <property type="entry name" value="LysR_HTH_N"/>
</dbReference>
<reference evidence="7" key="1">
    <citation type="submission" date="2016-11" db="EMBL/GenBank/DDBJ databases">
        <authorList>
            <person name="Varghese N."/>
            <person name="Submissions S."/>
        </authorList>
    </citation>
    <scope>NUCLEOTIDE SEQUENCE [LARGE SCALE GENOMIC DNA]</scope>
    <source>
        <strain evidence="7">DSM 21120</strain>
    </source>
</reference>
<dbReference type="GO" id="GO:0003677">
    <property type="term" value="F:DNA binding"/>
    <property type="evidence" value="ECO:0007669"/>
    <property type="project" value="UniProtKB-KW"/>
</dbReference>
<evidence type="ECO:0000259" key="5">
    <source>
        <dbReference type="PROSITE" id="PS50931"/>
    </source>
</evidence>
<dbReference type="InterPro" id="IPR050950">
    <property type="entry name" value="HTH-type_LysR_regulators"/>
</dbReference>
<dbReference type="RefSeq" id="WP_073185337.1">
    <property type="nucleotide sequence ID" value="NZ_FQXI01000014.1"/>
</dbReference>
<dbReference type="GO" id="GO:0003700">
    <property type="term" value="F:DNA-binding transcription factor activity"/>
    <property type="evidence" value="ECO:0007669"/>
    <property type="project" value="InterPro"/>
</dbReference>
<dbReference type="PROSITE" id="PS50931">
    <property type="entry name" value="HTH_LYSR"/>
    <property type="match status" value="1"/>
</dbReference>
<gene>
    <name evidence="6" type="ORF">SAMN02745245_01687</name>
</gene>
<dbReference type="Gene3D" id="3.40.190.290">
    <property type="match status" value="1"/>
</dbReference>
<keyword evidence="3 6" id="KW-0238">DNA-binding</keyword>
<keyword evidence="4" id="KW-0804">Transcription</keyword>
<dbReference type="InterPro" id="IPR036388">
    <property type="entry name" value="WH-like_DNA-bd_sf"/>
</dbReference>
<evidence type="ECO:0000256" key="4">
    <source>
        <dbReference type="ARBA" id="ARBA00023163"/>
    </source>
</evidence>
<dbReference type="PRINTS" id="PR00039">
    <property type="entry name" value="HTHLYSR"/>
</dbReference>
<proteinExistence type="inferred from homology"/>
<dbReference type="Proteomes" id="UP000184032">
    <property type="component" value="Unassembled WGS sequence"/>
</dbReference>
<dbReference type="PANTHER" id="PTHR30419:SF8">
    <property type="entry name" value="NITROGEN ASSIMILATION TRANSCRIPTIONAL ACTIVATOR-RELATED"/>
    <property type="match status" value="1"/>
</dbReference>
<dbReference type="SUPFAM" id="SSF53850">
    <property type="entry name" value="Periplasmic binding protein-like II"/>
    <property type="match status" value="1"/>
</dbReference>
<dbReference type="Pfam" id="PF00126">
    <property type="entry name" value="HTH_1"/>
    <property type="match status" value="1"/>
</dbReference>
<evidence type="ECO:0000313" key="7">
    <source>
        <dbReference type="Proteomes" id="UP000184032"/>
    </source>
</evidence>